<dbReference type="Proteomes" id="UP000657574">
    <property type="component" value="Unassembled WGS sequence"/>
</dbReference>
<gene>
    <name evidence="2" type="ORF">GCM10010121_096220</name>
</gene>
<keyword evidence="3" id="KW-1185">Reference proteome</keyword>
<dbReference type="AlphaFoldDB" id="A0A917PC92"/>
<reference evidence="2" key="1">
    <citation type="journal article" date="2014" name="Int. J. Syst. Evol. Microbiol.">
        <title>Complete genome sequence of Corynebacterium casei LMG S-19264T (=DSM 44701T), isolated from a smear-ripened cheese.</title>
        <authorList>
            <consortium name="US DOE Joint Genome Institute (JGI-PGF)"/>
            <person name="Walter F."/>
            <person name="Albersmeier A."/>
            <person name="Kalinowski J."/>
            <person name="Ruckert C."/>
        </authorList>
    </citation>
    <scope>NUCLEOTIDE SEQUENCE</scope>
    <source>
        <strain evidence="2">JCM 3086</strain>
    </source>
</reference>
<reference evidence="2" key="2">
    <citation type="submission" date="2020-09" db="EMBL/GenBank/DDBJ databases">
        <authorList>
            <person name="Sun Q."/>
            <person name="Ohkuma M."/>
        </authorList>
    </citation>
    <scope>NUCLEOTIDE SEQUENCE</scope>
    <source>
        <strain evidence="2">JCM 3086</strain>
    </source>
</reference>
<name>A0A917PC92_9ACTN</name>
<protein>
    <submittedName>
        <fullName evidence="2">Uncharacterized protein</fullName>
    </submittedName>
</protein>
<organism evidence="2 3">
    <name type="scientific">Streptomyces brasiliensis</name>
    <dbReference type="NCBI Taxonomy" id="1954"/>
    <lineage>
        <taxon>Bacteria</taxon>
        <taxon>Bacillati</taxon>
        <taxon>Actinomycetota</taxon>
        <taxon>Actinomycetes</taxon>
        <taxon>Kitasatosporales</taxon>
        <taxon>Streptomycetaceae</taxon>
        <taxon>Streptomyces</taxon>
    </lineage>
</organism>
<evidence type="ECO:0000313" key="3">
    <source>
        <dbReference type="Proteomes" id="UP000657574"/>
    </source>
</evidence>
<feature type="compositionally biased region" description="Basic and acidic residues" evidence="1">
    <location>
        <begin position="26"/>
        <end position="43"/>
    </location>
</feature>
<dbReference type="EMBL" id="BMQA01000119">
    <property type="protein sequence ID" value="GGJ70314.1"/>
    <property type="molecule type" value="Genomic_DNA"/>
</dbReference>
<evidence type="ECO:0000313" key="2">
    <source>
        <dbReference type="EMBL" id="GGJ70314.1"/>
    </source>
</evidence>
<proteinExistence type="predicted"/>
<accession>A0A917PC92</accession>
<sequence length="61" mass="6664">MKGRVGEVEEPELIHLAAEAGRPVGRRREVVQDEKATRGKQLDDPLGVVTLAPTVADRRCS</sequence>
<evidence type="ECO:0000256" key="1">
    <source>
        <dbReference type="SAM" id="MobiDB-lite"/>
    </source>
</evidence>
<feature type="region of interest" description="Disordered" evidence="1">
    <location>
        <begin position="23"/>
        <end position="44"/>
    </location>
</feature>
<comment type="caution">
    <text evidence="2">The sequence shown here is derived from an EMBL/GenBank/DDBJ whole genome shotgun (WGS) entry which is preliminary data.</text>
</comment>